<reference evidence="4 5" key="1">
    <citation type="journal article" date="2015" name="Sci. Rep.">
        <title>Chromosome-level genome map provides insights into diverse defense mechanisms in the medicinal fungus Ganoderma sinense.</title>
        <authorList>
            <person name="Zhu Y."/>
            <person name="Xu J."/>
            <person name="Sun C."/>
            <person name="Zhou S."/>
            <person name="Xu H."/>
            <person name="Nelson D.R."/>
            <person name="Qian J."/>
            <person name="Song J."/>
            <person name="Luo H."/>
            <person name="Xiang L."/>
            <person name="Li Y."/>
            <person name="Xu Z."/>
            <person name="Ji A."/>
            <person name="Wang L."/>
            <person name="Lu S."/>
            <person name="Hayward A."/>
            <person name="Sun W."/>
            <person name="Li X."/>
            <person name="Schwartz D.C."/>
            <person name="Wang Y."/>
            <person name="Chen S."/>
        </authorList>
    </citation>
    <scope>NUCLEOTIDE SEQUENCE [LARGE SCALE GENOMIC DNA]</scope>
    <source>
        <strain evidence="4 5">ZZ0214-1</strain>
    </source>
</reference>
<dbReference type="STRING" id="1077348.A0A2G8SHW4"/>
<evidence type="ECO:0000313" key="4">
    <source>
        <dbReference type="EMBL" id="PIL33341.1"/>
    </source>
</evidence>
<comment type="caution">
    <text evidence="4">The sequence shown here is derived from an EMBL/GenBank/DDBJ whole genome shotgun (WGS) entry which is preliminary data.</text>
</comment>
<feature type="domain" description="Fe2OG dioxygenase" evidence="3">
    <location>
        <begin position="128"/>
        <end position="226"/>
    </location>
</feature>
<comment type="similarity">
    <text evidence="1">Belongs to the iron/ascorbate-dependent oxidoreductase family.</text>
</comment>
<keyword evidence="5" id="KW-1185">Reference proteome</keyword>
<dbReference type="Pfam" id="PF13640">
    <property type="entry name" value="2OG-FeII_Oxy_3"/>
    <property type="match status" value="1"/>
</dbReference>
<dbReference type="PROSITE" id="PS51471">
    <property type="entry name" value="FE2OG_OXY"/>
    <property type="match status" value="1"/>
</dbReference>
<evidence type="ECO:0000256" key="2">
    <source>
        <dbReference type="SAM" id="MobiDB-lite"/>
    </source>
</evidence>
<evidence type="ECO:0000313" key="5">
    <source>
        <dbReference type="Proteomes" id="UP000230002"/>
    </source>
</evidence>
<feature type="compositionally biased region" description="Acidic residues" evidence="2">
    <location>
        <begin position="435"/>
        <end position="470"/>
    </location>
</feature>
<feature type="region of interest" description="Disordered" evidence="2">
    <location>
        <begin position="431"/>
        <end position="470"/>
    </location>
</feature>
<keyword evidence="1" id="KW-0408">Iron</keyword>
<dbReference type="PANTHER" id="PTHR33099:SF7">
    <property type="entry name" value="MYND-TYPE DOMAIN-CONTAINING PROTEIN"/>
    <property type="match status" value="1"/>
</dbReference>
<dbReference type="GO" id="GO:0046872">
    <property type="term" value="F:metal ion binding"/>
    <property type="evidence" value="ECO:0007669"/>
    <property type="project" value="UniProtKB-KW"/>
</dbReference>
<accession>A0A2G8SHW4</accession>
<sequence>MPKYKYTAFPLVKRLRTVLLSDPPYCSGVLEVSPSNFELYYGRKDARFVDLLEASTSNDPHALEELAQSCERAIFGRGDEAVLDQTYRKAGKMDSSHFKTGLDLANTGLLDAVRLSLLPDAVETRTVRAELYRLNVYGEGAFFKSHKDTPRSQSMFGSLVIIFPTPHEGGALILRHEDKEVTFDAAALLAGRTSSIAYIAFFGDVEHEVTPIVSGHRVTITYNLSYGSVRKPAPPPLNLETLQPPHASALAVRDALSSLLDDATFLPQGGTLGSGLRHTYPLPYVCTRGRDDPLDSLEGWLKGSDALLFRTCGALGVRPLLRLVSERTDSEVMLDRMVEFSGFDISDTETELRTYEGAVVLRSFGFTGNRRKPWARTTARGYEEELSVHWVTRGGFGEGPCSPYAAYGNEPWLGWLYMRVCLIVKIGPYGRRSEEGEDMGDEEGVADEDEDEEDGKGEGESDDAPSDAEN</sequence>
<keyword evidence="1" id="KW-0560">Oxidoreductase</keyword>
<dbReference type="PANTHER" id="PTHR33099">
    <property type="entry name" value="FE2OG DIOXYGENASE DOMAIN-CONTAINING PROTEIN"/>
    <property type="match status" value="1"/>
</dbReference>
<dbReference type="OrthoDB" id="27483at2759"/>
<dbReference type="EMBL" id="AYKW01000008">
    <property type="protein sequence ID" value="PIL33341.1"/>
    <property type="molecule type" value="Genomic_DNA"/>
</dbReference>
<gene>
    <name evidence="4" type="ORF">GSI_04792</name>
</gene>
<dbReference type="InterPro" id="IPR005123">
    <property type="entry name" value="Oxoglu/Fe-dep_dioxygenase_dom"/>
</dbReference>
<proteinExistence type="inferred from homology"/>
<evidence type="ECO:0000259" key="3">
    <source>
        <dbReference type="PROSITE" id="PS51471"/>
    </source>
</evidence>
<protein>
    <recommendedName>
        <fullName evidence="3">Fe2OG dioxygenase domain-containing protein</fullName>
    </recommendedName>
</protein>
<dbReference type="GO" id="GO:0016491">
    <property type="term" value="F:oxidoreductase activity"/>
    <property type="evidence" value="ECO:0007669"/>
    <property type="project" value="UniProtKB-KW"/>
</dbReference>
<keyword evidence="1" id="KW-0479">Metal-binding</keyword>
<evidence type="ECO:0000256" key="1">
    <source>
        <dbReference type="RuleBase" id="RU003682"/>
    </source>
</evidence>
<dbReference type="InterPro" id="IPR044862">
    <property type="entry name" value="Pro_4_hyd_alph_FE2OG_OXY"/>
</dbReference>
<dbReference type="Gene3D" id="2.60.120.620">
    <property type="entry name" value="q2cbj1_9rhob like domain"/>
    <property type="match status" value="1"/>
</dbReference>
<dbReference type="AlphaFoldDB" id="A0A2G8SHW4"/>
<dbReference type="Proteomes" id="UP000230002">
    <property type="component" value="Unassembled WGS sequence"/>
</dbReference>
<organism evidence="4 5">
    <name type="scientific">Ganoderma sinense ZZ0214-1</name>
    <dbReference type="NCBI Taxonomy" id="1077348"/>
    <lineage>
        <taxon>Eukaryota</taxon>
        <taxon>Fungi</taxon>
        <taxon>Dikarya</taxon>
        <taxon>Basidiomycota</taxon>
        <taxon>Agaricomycotina</taxon>
        <taxon>Agaricomycetes</taxon>
        <taxon>Polyporales</taxon>
        <taxon>Polyporaceae</taxon>
        <taxon>Ganoderma</taxon>
    </lineage>
</organism>
<name>A0A2G8SHW4_9APHY</name>